<dbReference type="EMBL" id="LVXZ01000138">
    <property type="protein sequence ID" value="OAP89352.1"/>
    <property type="molecule type" value="Genomic_DNA"/>
</dbReference>
<reference evidence="1 2" key="1">
    <citation type="submission" date="2016-04" db="EMBL/GenBank/DDBJ databases">
        <title>Acidithiobacillus ferrooxidans genome sequencing and assembly.</title>
        <authorList>
            <person name="Zhou Z."/>
        </authorList>
    </citation>
    <scope>NUCLEOTIDE SEQUENCE [LARGE SCALE GENOMIC DNA]</scope>
    <source>
        <strain evidence="1 2">BY0502</strain>
    </source>
</reference>
<proteinExistence type="predicted"/>
<evidence type="ECO:0000313" key="1">
    <source>
        <dbReference type="EMBL" id="OAP89352.1"/>
    </source>
</evidence>
<accession>A0A179BCC8</accession>
<protein>
    <submittedName>
        <fullName evidence="1">Uncharacterized protein</fullName>
    </submittedName>
</protein>
<name>A0A179BCC8_ACIFR</name>
<organism evidence="1 2">
    <name type="scientific">Acidithiobacillus ferrooxidans</name>
    <name type="common">Thiobacillus ferrooxidans</name>
    <dbReference type="NCBI Taxonomy" id="920"/>
    <lineage>
        <taxon>Bacteria</taxon>
        <taxon>Pseudomonadati</taxon>
        <taxon>Pseudomonadota</taxon>
        <taxon>Acidithiobacillia</taxon>
        <taxon>Acidithiobacillales</taxon>
        <taxon>Acidithiobacillaceae</taxon>
        <taxon>Acidithiobacillus</taxon>
    </lineage>
</organism>
<sequence length="80" mass="9084">MPSTHDGDPGADSTFTLANLGRNLVLTDTLHEHLCNTQVSWGELWMKRFFGFESCVENKQLCLNILEFRIAQLPGDFQVE</sequence>
<dbReference type="AlphaFoldDB" id="A0A179BCC8"/>
<keyword evidence="2" id="KW-1185">Reference proteome</keyword>
<comment type="caution">
    <text evidence="1">The sequence shown here is derived from an EMBL/GenBank/DDBJ whole genome shotgun (WGS) entry which is preliminary data.</text>
</comment>
<dbReference type="Proteomes" id="UP000078302">
    <property type="component" value="Unassembled WGS sequence"/>
</dbReference>
<gene>
    <name evidence="1" type="ORF">A4H96_10745</name>
</gene>
<evidence type="ECO:0000313" key="2">
    <source>
        <dbReference type="Proteomes" id="UP000078302"/>
    </source>
</evidence>